<feature type="compositionally biased region" description="Low complexity" evidence="5">
    <location>
        <begin position="978"/>
        <end position="987"/>
    </location>
</feature>
<gene>
    <name evidence="7" type="ORF">F7D14_05610</name>
</gene>
<dbReference type="Pfam" id="PF22527">
    <property type="entry name" value="DEXQc_Suv3"/>
    <property type="match status" value="1"/>
</dbReference>
<dbReference type="InterPro" id="IPR001650">
    <property type="entry name" value="Helicase_C-like"/>
</dbReference>
<dbReference type="Proteomes" id="UP000422569">
    <property type="component" value="Chromosome"/>
</dbReference>
<dbReference type="SMART" id="SM00490">
    <property type="entry name" value="HELICc"/>
    <property type="match status" value="1"/>
</dbReference>
<dbReference type="AlphaFoldDB" id="A0A6B8M5F1"/>
<evidence type="ECO:0000256" key="1">
    <source>
        <dbReference type="ARBA" id="ARBA00022741"/>
    </source>
</evidence>
<dbReference type="PANTHER" id="PTHR12131:SF1">
    <property type="entry name" value="ATP-DEPENDENT RNA HELICASE SUPV3L1, MITOCHONDRIAL-RELATED"/>
    <property type="match status" value="1"/>
</dbReference>
<dbReference type="InterPro" id="IPR055206">
    <property type="entry name" value="DEXQc_SUV3"/>
</dbReference>
<keyword evidence="1" id="KW-0547">Nucleotide-binding</keyword>
<dbReference type="Pfam" id="PF00271">
    <property type="entry name" value="Helicase_C"/>
    <property type="match status" value="1"/>
</dbReference>
<evidence type="ECO:0000256" key="5">
    <source>
        <dbReference type="SAM" id="MobiDB-lite"/>
    </source>
</evidence>
<feature type="region of interest" description="Disordered" evidence="5">
    <location>
        <begin position="843"/>
        <end position="886"/>
    </location>
</feature>
<proteinExistence type="predicted"/>
<dbReference type="GO" id="GO:0016787">
    <property type="term" value="F:hydrolase activity"/>
    <property type="evidence" value="ECO:0007669"/>
    <property type="project" value="UniProtKB-KW"/>
</dbReference>
<name>A0A6B8M5F1_9HYPH</name>
<dbReference type="EMBL" id="CP044331">
    <property type="protein sequence ID" value="QGM96999.1"/>
    <property type="molecule type" value="Genomic_DNA"/>
</dbReference>
<evidence type="ECO:0000313" key="7">
    <source>
        <dbReference type="EMBL" id="QGM96999.1"/>
    </source>
</evidence>
<feature type="compositionally biased region" description="Basic and acidic residues" evidence="5">
    <location>
        <begin position="994"/>
        <end position="1021"/>
    </location>
</feature>
<dbReference type="PANTHER" id="PTHR12131">
    <property type="entry name" value="ATP-DEPENDENT RNA AND DNA HELICASE"/>
    <property type="match status" value="1"/>
</dbReference>
<keyword evidence="2" id="KW-0378">Hydrolase</keyword>
<accession>A0A6B8M5F1</accession>
<dbReference type="Gene3D" id="3.40.50.300">
    <property type="entry name" value="P-loop containing nucleotide triphosphate hydrolases"/>
    <property type="match status" value="2"/>
</dbReference>
<keyword evidence="4" id="KW-0067">ATP-binding</keyword>
<dbReference type="PROSITE" id="PS51194">
    <property type="entry name" value="HELICASE_CTER"/>
    <property type="match status" value="1"/>
</dbReference>
<feature type="compositionally biased region" description="Basic and acidic residues" evidence="5">
    <location>
        <begin position="957"/>
        <end position="968"/>
    </location>
</feature>
<dbReference type="InterPro" id="IPR027417">
    <property type="entry name" value="P-loop_NTPase"/>
</dbReference>
<feature type="compositionally biased region" description="Basic residues" evidence="5">
    <location>
        <begin position="940"/>
        <end position="951"/>
    </location>
</feature>
<evidence type="ECO:0000313" key="8">
    <source>
        <dbReference type="Proteomes" id="UP000422569"/>
    </source>
</evidence>
<keyword evidence="8" id="KW-1185">Reference proteome</keyword>
<dbReference type="KEGG" id="mpar:F7D14_05610"/>
<dbReference type="SUPFAM" id="SSF52540">
    <property type="entry name" value="P-loop containing nucleoside triphosphate hydrolases"/>
    <property type="match status" value="2"/>
</dbReference>
<feature type="compositionally biased region" description="Low complexity" evidence="5">
    <location>
        <begin position="908"/>
        <end position="919"/>
    </location>
</feature>
<evidence type="ECO:0000256" key="2">
    <source>
        <dbReference type="ARBA" id="ARBA00022801"/>
    </source>
</evidence>
<evidence type="ECO:0000256" key="4">
    <source>
        <dbReference type="ARBA" id="ARBA00022840"/>
    </source>
</evidence>
<dbReference type="GO" id="GO:0005524">
    <property type="term" value="F:ATP binding"/>
    <property type="evidence" value="ECO:0007669"/>
    <property type="project" value="UniProtKB-KW"/>
</dbReference>
<dbReference type="GO" id="GO:0004386">
    <property type="term" value="F:helicase activity"/>
    <property type="evidence" value="ECO:0007669"/>
    <property type="project" value="UniProtKB-KW"/>
</dbReference>
<organism evidence="7 8">
    <name type="scientific">Methylocystis parvus</name>
    <dbReference type="NCBI Taxonomy" id="134"/>
    <lineage>
        <taxon>Bacteria</taxon>
        <taxon>Pseudomonadati</taxon>
        <taxon>Pseudomonadota</taxon>
        <taxon>Alphaproteobacteria</taxon>
        <taxon>Hyphomicrobiales</taxon>
        <taxon>Methylocystaceae</taxon>
        <taxon>Methylocystis</taxon>
    </lineage>
</organism>
<keyword evidence="3 7" id="KW-0347">Helicase</keyword>
<dbReference type="InterPro" id="IPR050699">
    <property type="entry name" value="RNA-DNA_Helicase"/>
</dbReference>
<protein>
    <submittedName>
        <fullName evidence="7">Helicase</fullName>
    </submittedName>
</protein>
<sequence>MPPLPPGSRAAAHGVAAVLGPTNTGKTHHAIERMLSFPTGLIGLPLRLLAREVYNRVVARVGSEAVALVTGEEKIKPRAPAYWISTVEAMPRDIDVDFLAIDEVQLAADLDRGHIFTDRLLRWRGRHETLLIGAGTMEPMIRALFPGAPIFDRPRLSRLTFAGDKKISRLPPKTAVVAFSAEEVYAIAEWIKRQRGGAAVVLGALSPRTRNAQVELFQSGDVDYIVATDAIGMGLNLDVDHVAFASDRKFDGWRYRRLTPAEFGQIAGRAGRHMNDGAFGATGRCPPFEEELIEQLEDHRFNPVELLQWRNSDLDFSSVAGLMSSLEKTPGHPRFTRAPIAVDQLTLEAVSRDEIAQRNAKAPADVARLWEACQIPDYRKTSPAAHADLALAVFGFIARRGKIPADWMARHIDAVDRVDGDIDTLSNRLAQVRTVSFIANRSGWLDDAEHWQSVARRVEDSLSDALHARLTQRFVDRRTSVLMRRLRENAMLEAEINAAGDVLVEGQHVGSLQGFRFTPDPGAAGEAAKALNAAAQKALAGEFEARATRVFDAVDDAFVLGNDGVIRWLGEPVGKITAGAGALTPAARVLADEQLTGAALEKVQNRLDLWLAQHVKKLLGPLETLEKGEGLEGVTRGVAFQIAEELGVLDRARVAKEIKSFSQDDRGALRKLGVRFGAYHIYLPQLLKPAPRALASLLWALQHGGLDNVKGLEEVPHLAASGRTSFAADQSIHKGFYRAAGFRVCGERVVRVDILERLADLIRPAIAYKPGATAGDPPAGAADGEGFVVTVAMTSLTGCSGEAFSSILKSLGYASTQRPGPAITVPLIPAASMEPIAPKPAEEVEAPAAEAAPESAPEPAPVEAAEESAAIAQTPGDSPAPVEAAPAAAAIPVEAAEVEAAQIDPARADAAQVEAAQVEAKPEEAAAEPPATIEVWAPQRHSHAAGPRRHGPPQQRGPRDGAGDAERRGPRRDRPRAAEGGPAPDGASPQAGRPQDKPRFDKPRFDKPRFERGGPRDDRGRGRPGGGFGGGEKRERQPDPDSPFAKLAALKAELEKKGKS</sequence>
<feature type="compositionally biased region" description="Low complexity" evidence="5">
    <location>
        <begin position="846"/>
        <end position="872"/>
    </location>
</feature>
<feature type="domain" description="Helicase C-terminal" evidence="6">
    <location>
        <begin position="162"/>
        <end position="315"/>
    </location>
</feature>
<feature type="region of interest" description="Disordered" evidence="5">
    <location>
        <begin position="908"/>
        <end position="1044"/>
    </location>
</feature>
<evidence type="ECO:0000259" key="6">
    <source>
        <dbReference type="PROSITE" id="PS51194"/>
    </source>
</evidence>
<reference evidence="7 8" key="1">
    <citation type="submission" date="2019-09" db="EMBL/GenBank/DDBJ databases">
        <title>Isolation and complete genome sequencing of Methylocystis species.</title>
        <authorList>
            <person name="Rumah B.L."/>
            <person name="Stead C.E."/>
            <person name="Stevens B.C."/>
            <person name="Minton N.P."/>
            <person name="Grosse-Honebrink A."/>
            <person name="Zhang Y."/>
        </authorList>
    </citation>
    <scope>NUCLEOTIDE SEQUENCE [LARGE SCALE GENOMIC DNA]</scope>
    <source>
        <strain evidence="7 8">BRCS2</strain>
    </source>
</reference>
<evidence type="ECO:0000256" key="3">
    <source>
        <dbReference type="ARBA" id="ARBA00022806"/>
    </source>
</evidence>
<dbReference type="RefSeq" id="WP_016918516.1">
    <property type="nucleotide sequence ID" value="NZ_CP044331.1"/>
</dbReference>